<sequence>MRGKARRVGDVLVVAGLGLPVLWAGFVSGADHRLAWWQVPAFLAGIAAGVALARAKAWAAMPVGVALWVAAVVAGSPFVAFAAMVVLAYLGGVRDGRPGAFATAAGSAGVGVAVPVLTGDAGTWFVAAAGILLGAVVPWLAGRARRQYVAMAREGWQRAEALERAQRVIAEQARARERTRIAGDMHDLLGHELSLVALRIGGLEVAPGLPEPYREATGEARRAVTAASQRLQDIVNLLHQDAEPATEDVPDLVARAEAAGLPVELRTEGGGPPPEAMAERALRRVVQEGLTNAARHAPGAPVSIVVEHREDESAVTVTTHTPPLPKEGGERGDGGYGPVGSRGGNGLVGLGERVRLCGGRLWAGATADGFEVRARVPREPGRPLGDEPDRPSTSASRLDRARRRAHRSRFAALTTAVAATATVTVLVLGFMVYDSVTSALSPAVFHGLRLGEAQAVVDAALPARTRLDAAPPGEPPRPYGARCRFYGTHADPFDGVRGGLFRLCFRDGRLVAKDFLPSTQDA</sequence>
<gene>
    <name evidence="13" type="ORF">GCM10022224_007040</name>
</gene>
<dbReference type="InterPro" id="IPR036890">
    <property type="entry name" value="HATPase_C_sf"/>
</dbReference>
<dbReference type="SUPFAM" id="SSF55874">
    <property type="entry name" value="ATPase domain of HSP90 chaperone/DNA topoisomerase II/histidine kinase"/>
    <property type="match status" value="1"/>
</dbReference>
<keyword evidence="6 13" id="KW-0418">Kinase</keyword>
<dbReference type="Proteomes" id="UP001500902">
    <property type="component" value="Unassembled WGS sequence"/>
</dbReference>
<evidence type="ECO:0000313" key="13">
    <source>
        <dbReference type="EMBL" id="GAA3646837.1"/>
    </source>
</evidence>
<dbReference type="RefSeq" id="WP_344872870.1">
    <property type="nucleotide sequence ID" value="NZ_BAAAZP010000009.1"/>
</dbReference>
<keyword evidence="7" id="KW-0067">ATP-binding</keyword>
<dbReference type="Gene3D" id="1.20.5.1930">
    <property type="match status" value="1"/>
</dbReference>
<feature type="region of interest" description="Disordered" evidence="9">
    <location>
        <begin position="373"/>
        <end position="401"/>
    </location>
</feature>
<dbReference type="CDD" id="cd16917">
    <property type="entry name" value="HATPase_UhpB-NarQ-NarX-like"/>
    <property type="match status" value="1"/>
</dbReference>
<keyword evidence="8" id="KW-0902">Two-component regulatory system</keyword>
<evidence type="ECO:0000256" key="10">
    <source>
        <dbReference type="SAM" id="Phobius"/>
    </source>
</evidence>
<evidence type="ECO:0000256" key="2">
    <source>
        <dbReference type="ARBA" id="ARBA00012438"/>
    </source>
</evidence>
<evidence type="ECO:0000256" key="5">
    <source>
        <dbReference type="ARBA" id="ARBA00022741"/>
    </source>
</evidence>
<dbReference type="EC" id="2.7.13.3" evidence="2"/>
<keyword evidence="5" id="KW-0547">Nucleotide-binding</keyword>
<dbReference type="PANTHER" id="PTHR24421:SF10">
    <property type="entry name" value="NITRATE_NITRITE SENSOR PROTEIN NARQ"/>
    <property type="match status" value="1"/>
</dbReference>
<dbReference type="EMBL" id="BAAAZP010000009">
    <property type="protein sequence ID" value="GAA3646837.1"/>
    <property type="molecule type" value="Genomic_DNA"/>
</dbReference>
<keyword evidence="3" id="KW-0597">Phosphoprotein</keyword>
<feature type="transmembrane region" description="Helical" evidence="10">
    <location>
        <begin position="410"/>
        <end position="433"/>
    </location>
</feature>
<keyword evidence="10" id="KW-1133">Transmembrane helix</keyword>
<evidence type="ECO:0000256" key="7">
    <source>
        <dbReference type="ARBA" id="ARBA00022840"/>
    </source>
</evidence>
<keyword evidence="10" id="KW-0472">Membrane</keyword>
<reference evidence="14" key="1">
    <citation type="journal article" date="2019" name="Int. J. Syst. Evol. Microbiol.">
        <title>The Global Catalogue of Microorganisms (GCM) 10K type strain sequencing project: providing services to taxonomists for standard genome sequencing and annotation.</title>
        <authorList>
            <consortium name="The Broad Institute Genomics Platform"/>
            <consortium name="The Broad Institute Genome Sequencing Center for Infectious Disease"/>
            <person name="Wu L."/>
            <person name="Ma J."/>
        </authorList>
    </citation>
    <scope>NUCLEOTIDE SEQUENCE [LARGE SCALE GENOMIC DNA]</scope>
    <source>
        <strain evidence="14">JCM 16904</strain>
    </source>
</reference>
<feature type="domain" description="Histidine kinase/HSP90-like ATPase" evidence="11">
    <location>
        <begin position="279"/>
        <end position="379"/>
    </location>
</feature>
<evidence type="ECO:0000256" key="1">
    <source>
        <dbReference type="ARBA" id="ARBA00000085"/>
    </source>
</evidence>
<evidence type="ECO:0000256" key="6">
    <source>
        <dbReference type="ARBA" id="ARBA00022777"/>
    </source>
</evidence>
<comment type="caution">
    <text evidence="13">The sequence shown here is derived from an EMBL/GenBank/DDBJ whole genome shotgun (WGS) entry which is preliminary data.</text>
</comment>
<feature type="domain" description="Signal transduction histidine kinase subgroup 3 dimerisation and phosphoacceptor" evidence="12">
    <location>
        <begin position="177"/>
        <end position="241"/>
    </location>
</feature>
<feature type="compositionally biased region" description="Basic and acidic residues" evidence="9">
    <location>
        <begin position="373"/>
        <end position="390"/>
    </location>
</feature>
<dbReference type="InterPro" id="IPR050482">
    <property type="entry name" value="Sensor_HK_TwoCompSys"/>
</dbReference>
<keyword evidence="10" id="KW-0812">Transmembrane</keyword>
<dbReference type="Gene3D" id="3.30.565.10">
    <property type="entry name" value="Histidine kinase-like ATPase, C-terminal domain"/>
    <property type="match status" value="1"/>
</dbReference>
<evidence type="ECO:0000256" key="3">
    <source>
        <dbReference type="ARBA" id="ARBA00022553"/>
    </source>
</evidence>
<dbReference type="GO" id="GO:0016301">
    <property type="term" value="F:kinase activity"/>
    <property type="evidence" value="ECO:0007669"/>
    <property type="project" value="UniProtKB-KW"/>
</dbReference>
<dbReference type="Pfam" id="PF02518">
    <property type="entry name" value="HATPase_c"/>
    <property type="match status" value="1"/>
</dbReference>
<feature type="transmembrane region" description="Helical" evidence="10">
    <location>
        <begin position="34"/>
        <end position="53"/>
    </location>
</feature>
<dbReference type="InterPro" id="IPR003594">
    <property type="entry name" value="HATPase_dom"/>
</dbReference>
<feature type="transmembrane region" description="Helical" evidence="10">
    <location>
        <begin position="65"/>
        <end position="90"/>
    </location>
</feature>
<protein>
    <recommendedName>
        <fullName evidence="2">histidine kinase</fullName>
        <ecNumber evidence="2">2.7.13.3</ecNumber>
    </recommendedName>
</protein>
<proteinExistence type="predicted"/>
<feature type="region of interest" description="Disordered" evidence="9">
    <location>
        <begin position="311"/>
        <end position="339"/>
    </location>
</feature>
<dbReference type="Pfam" id="PF07730">
    <property type="entry name" value="HisKA_3"/>
    <property type="match status" value="1"/>
</dbReference>
<evidence type="ECO:0000259" key="12">
    <source>
        <dbReference type="Pfam" id="PF07730"/>
    </source>
</evidence>
<feature type="transmembrane region" description="Helical" evidence="10">
    <location>
        <begin position="121"/>
        <end position="141"/>
    </location>
</feature>
<evidence type="ECO:0000256" key="8">
    <source>
        <dbReference type="ARBA" id="ARBA00023012"/>
    </source>
</evidence>
<evidence type="ECO:0000256" key="9">
    <source>
        <dbReference type="SAM" id="MobiDB-lite"/>
    </source>
</evidence>
<evidence type="ECO:0000259" key="11">
    <source>
        <dbReference type="Pfam" id="PF02518"/>
    </source>
</evidence>
<organism evidence="13 14">
    <name type="scientific">Nonomuraea antimicrobica</name>
    <dbReference type="NCBI Taxonomy" id="561173"/>
    <lineage>
        <taxon>Bacteria</taxon>
        <taxon>Bacillati</taxon>
        <taxon>Actinomycetota</taxon>
        <taxon>Actinomycetes</taxon>
        <taxon>Streptosporangiales</taxon>
        <taxon>Streptosporangiaceae</taxon>
        <taxon>Nonomuraea</taxon>
    </lineage>
</organism>
<evidence type="ECO:0000256" key="4">
    <source>
        <dbReference type="ARBA" id="ARBA00022679"/>
    </source>
</evidence>
<dbReference type="PANTHER" id="PTHR24421">
    <property type="entry name" value="NITRATE/NITRITE SENSOR PROTEIN NARX-RELATED"/>
    <property type="match status" value="1"/>
</dbReference>
<dbReference type="InterPro" id="IPR011712">
    <property type="entry name" value="Sig_transdc_His_kin_sub3_dim/P"/>
</dbReference>
<keyword evidence="14" id="KW-1185">Reference proteome</keyword>
<keyword evidence="4" id="KW-0808">Transferase</keyword>
<accession>A0ABP7B3L9</accession>
<evidence type="ECO:0000313" key="14">
    <source>
        <dbReference type="Proteomes" id="UP001500902"/>
    </source>
</evidence>
<name>A0ABP7B3L9_9ACTN</name>
<comment type="catalytic activity">
    <reaction evidence="1">
        <text>ATP + protein L-histidine = ADP + protein N-phospho-L-histidine.</text>
        <dbReference type="EC" id="2.7.13.3"/>
    </reaction>
</comment>